<reference evidence="4 5" key="1">
    <citation type="journal article" date="2015" name="Sci. Rep.">
        <title>Genome of the facultative scuticociliatosis pathogen Pseudocohnilembus persalinus provides insight into its virulence through horizontal gene transfer.</title>
        <authorList>
            <person name="Xiong J."/>
            <person name="Wang G."/>
            <person name="Cheng J."/>
            <person name="Tian M."/>
            <person name="Pan X."/>
            <person name="Warren A."/>
            <person name="Jiang C."/>
            <person name="Yuan D."/>
            <person name="Miao W."/>
        </authorList>
    </citation>
    <scope>NUCLEOTIDE SEQUENCE [LARGE SCALE GENOMIC DNA]</scope>
    <source>
        <strain evidence="4">36N120E</strain>
    </source>
</reference>
<comment type="caution">
    <text evidence="4">The sequence shown here is derived from an EMBL/GenBank/DDBJ whole genome shotgun (WGS) entry which is preliminary data.</text>
</comment>
<keyword evidence="2" id="KW-0256">Endoplasmic reticulum</keyword>
<evidence type="ECO:0000256" key="3">
    <source>
        <dbReference type="SAM" id="Phobius"/>
    </source>
</evidence>
<evidence type="ECO:0000256" key="2">
    <source>
        <dbReference type="ARBA" id="ARBA00022824"/>
    </source>
</evidence>
<dbReference type="GO" id="GO:0042500">
    <property type="term" value="F:aspartic endopeptidase activity, intramembrane cleaving"/>
    <property type="evidence" value="ECO:0007669"/>
    <property type="project" value="InterPro"/>
</dbReference>
<dbReference type="OMA" id="KENYWAV"/>
<dbReference type="Pfam" id="PF04258">
    <property type="entry name" value="Peptidase_A22B"/>
    <property type="match status" value="1"/>
</dbReference>
<dbReference type="PANTHER" id="PTHR12174:SF23">
    <property type="entry name" value="MINOR HISTOCOMPATIBILITY ANTIGEN H13"/>
    <property type="match status" value="1"/>
</dbReference>
<dbReference type="PANTHER" id="PTHR12174">
    <property type="entry name" value="SIGNAL PEPTIDE PEPTIDASE"/>
    <property type="match status" value="1"/>
</dbReference>
<keyword evidence="3" id="KW-0472">Membrane</keyword>
<organism evidence="4 5">
    <name type="scientific">Pseudocohnilembus persalinus</name>
    <name type="common">Ciliate</name>
    <dbReference type="NCBI Taxonomy" id="266149"/>
    <lineage>
        <taxon>Eukaryota</taxon>
        <taxon>Sar</taxon>
        <taxon>Alveolata</taxon>
        <taxon>Ciliophora</taxon>
        <taxon>Intramacronucleata</taxon>
        <taxon>Oligohymenophorea</taxon>
        <taxon>Scuticociliatia</taxon>
        <taxon>Philasterida</taxon>
        <taxon>Pseudocohnilembidae</taxon>
        <taxon>Pseudocohnilembus</taxon>
    </lineage>
</organism>
<dbReference type="AlphaFoldDB" id="A0A0V0QE30"/>
<dbReference type="GO" id="GO:0098554">
    <property type="term" value="C:cytoplasmic side of endoplasmic reticulum membrane"/>
    <property type="evidence" value="ECO:0007669"/>
    <property type="project" value="TreeGrafter"/>
</dbReference>
<dbReference type="InParanoid" id="A0A0V0QE30"/>
<dbReference type="OrthoDB" id="294404at2759"/>
<feature type="transmembrane region" description="Helical" evidence="3">
    <location>
        <begin position="260"/>
        <end position="283"/>
    </location>
</feature>
<feature type="transmembrane region" description="Helical" evidence="3">
    <location>
        <begin position="58"/>
        <end position="75"/>
    </location>
</feature>
<keyword evidence="5" id="KW-1185">Reference proteome</keyword>
<keyword evidence="3" id="KW-1133">Transmembrane helix</keyword>
<feature type="transmembrane region" description="Helical" evidence="3">
    <location>
        <begin position="96"/>
        <end position="115"/>
    </location>
</feature>
<keyword evidence="3" id="KW-0812">Transmembrane</keyword>
<dbReference type="InterPro" id="IPR007369">
    <property type="entry name" value="Peptidase_A22B_SPP"/>
</dbReference>
<evidence type="ECO:0000313" key="4">
    <source>
        <dbReference type="EMBL" id="KRX00458.1"/>
    </source>
</evidence>
<dbReference type="GO" id="GO:0098553">
    <property type="term" value="C:lumenal side of endoplasmic reticulum membrane"/>
    <property type="evidence" value="ECO:0007669"/>
    <property type="project" value="TreeGrafter"/>
</dbReference>
<dbReference type="EMBL" id="LDAU01000189">
    <property type="protein sequence ID" value="KRX00458.1"/>
    <property type="molecule type" value="Genomic_DNA"/>
</dbReference>
<name>A0A0V0QE30_PSEPJ</name>
<proteinExistence type="predicted"/>
<accession>A0A0V0QE30</accession>
<gene>
    <name evidence="4" type="ORF">PPERSA_03191</name>
</gene>
<evidence type="ECO:0000256" key="1">
    <source>
        <dbReference type="ARBA" id="ARBA00004477"/>
    </source>
</evidence>
<feature type="transmembrane region" description="Helical" evidence="3">
    <location>
        <begin position="322"/>
        <end position="342"/>
    </location>
</feature>
<comment type="subcellular location">
    <subcellularLocation>
        <location evidence="1">Endoplasmic reticulum membrane</location>
        <topology evidence="1">Multi-pass membrane protein</topology>
    </subcellularLocation>
</comment>
<dbReference type="GO" id="GO:0033619">
    <property type="term" value="P:membrane protein proteolysis"/>
    <property type="evidence" value="ECO:0007669"/>
    <property type="project" value="TreeGrafter"/>
</dbReference>
<dbReference type="Proteomes" id="UP000054937">
    <property type="component" value="Unassembled WGS sequence"/>
</dbReference>
<dbReference type="GO" id="GO:0006465">
    <property type="term" value="P:signal peptide processing"/>
    <property type="evidence" value="ECO:0007669"/>
    <property type="project" value="TreeGrafter"/>
</dbReference>
<feature type="transmembrane region" description="Helical" evidence="3">
    <location>
        <begin position="121"/>
        <end position="138"/>
    </location>
</feature>
<feature type="transmembrane region" description="Helical" evidence="3">
    <location>
        <begin position="209"/>
        <end position="228"/>
    </location>
</feature>
<protein>
    <submittedName>
        <fullName evidence="4">Uncharacterized protein</fullName>
    </submittedName>
</protein>
<feature type="transmembrane region" description="Helical" evidence="3">
    <location>
        <begin position="184"/>
        <end position="202"/>
    </location>
</feature>
<feature type="transmembrane region" description="Helical" evidence="3">
    <location>
        <begin position="295"/>
        <end position="316"/>
    </location>
</feature>
<evidence type="ECO:0000313" key="5">
    <source>
        <dbReference type="Proteomes" id="UP000054937"/>
    </source>
</evidence>
<feature type="transmembrane region" description="Helical" evidence="3">
    <location>
        <begin position="159"/>
        <end position="178"/>
    </location>
</feature>
<sequence>MVSCPEEKFINDSNYFTLFDIKLVFCTRNGEITQFYNIVSFQNYVVCNSEHKIQPFTYSYIILYGCIIFFIWIFATMGNIVSFESPFYGYKVKTQYALVYSLVVVLGAVSASFNYKVTYNQMIQIVIPIILVATYFFFNELISFCKCFVFLKRSLVYRIRYLDIISTLIAVTLISMWWLKGMVFYYSNIITISLIGSFLKVFKIMNMKTATFFLSIVMITDIAISILFNSFNSRPYNSVIISDYNTPLLFQIPSILNQQLYYRCVWASFTSFAFPGMVLGYTYRFDKGYKNYKNVNVYSIVTTISLIFGGVLWMFLCLYVPGSVPFSVVNYPLLIAGPILVAKIKRDDHDFWYGHYSDHKYEQKLYVEKLIERKQFREDNESYFKFS</sequence>